<feature type="transmembrane region" description="Helical" evidence="9">
    <location>
        <begin position="372"/>
        <end position="397"/>
    </location>
</feature>
<dbReference type="PROSITE" id="PS00217">
    <property type="entry name" value="SUGAR_TRANSPORT_2"/>
    <property type="match status" value="1"/>
</dbReference>
<keyword evidence="4 9" id="KW-0812">Transmembrane</keyword>
<evidence type="ECO:0000256" key="4">
    <source>
        <dbReference type="ARBA" id="ARBA00022692"/>
    </source>
</evidence>
<evidence type="ECO:0000256" key="9">
    <source>
        <dbReference type="SAM" id="Phobius"/>
    </source>
</evidence>
<keyword evidence="5 9" id="KW-1133">Transmembrane helix</keyword>
<evidence type="ECO:0000259" key="10">
    <source>
        <dbReference type="PROSITE" id="PS50850"/>
    </source>
</evidence>
<dbReference type="InterPro" id="IPR005829">
    <property type="entry name" value="Sugar_transporter_CS"/>
</dbReference>
<name>A0ABR2X1X3_9FUNG</name>
<evidence type="ECO:0000256" key="5">
    <source>
        <dbReference type="ARBA" id="ARBA00022989"/>
    </source>
</evidence>
<keyword evidence="6 9" id="KW-0472">Membrane</keyword>
<dbReference type="InterPro" id="IPR036259">
    <property type="entry name" value="MFS_trans_sf"/>
</dbReference>
<dbReference type="NCBIfam" id="TIGR00879">
    <property type="entry name" value="SP"/>
    <property type="match status" value="1"/>
</dbReference>
<feature type="compositionally biased region" description="Polar residues" evidence="8">
    <location>
        <begin position="499"/>
        <end position="514"/>
    </location>
</feature>
<accession>A0ABR2X1X3</accession>
<dbReference type="InterPro" id="IPR005828">
    <property type="entry name" value="MFS_sugar_transport-like"/>
</dbReference>
<proteinExistence type="inferred from homology"/>
<protein>
    <submittedName>
        <fullName evidence="11">Bifunctional purine biosynthesis protein PurH</fullName>
    </submittedName>
</protein>
<feature type="transmembrane region" description="Helical" evidence="9">
    <location>
        <begin position="130"/>
        <end position="152"/>
    </location>
</feature>
<evidence type="ECO:0000313" key="11">
    <source>
        <dbReference type="EMBL" id="KAK9767760.1"/>
    </source>
</evidence>
<keyword evidence="3 7" id="KW-0813">Transport</keyword>
<dbReference type="InterPro" id="IPR045263">
    <property type="entry name" value="GLUT"/>
</dbReference>
<dbReference type="SUPFAM" id="SSF103473">
    <property type="entry name" value="MFS general substrate transporter"/>
    <property type="match status" value="1"/>
</dbReference>
<feature type="region of interest" description="Disordered" evidence="8">
    <location>
        <begin position="471"/>
        <end position="514"/>
    </location>
</feature>
<feature type="domain" description="Major facilitator superfamily (MFS) profile" evidence="10">
    <location>
        <begin position="27"/>
        <end position="462"/>
    </location>
</feature>
<dbReference type="PROSITE" id="PS51257">
    <property type="entry name" value="PROKAR_LIPOPROTEIN"/>
    <property type="match status" value="1"/>
</dbReference>
<dbReference type="Proteomes" id="UP001479436">
    <property type="component" value="Unassembled WGS sequence"/>
</dbReference>
<feature type="transmembrane region" description="Helical" evidence="9">
    <location>
        <begin position="107"/>
        <end position="124"/>
    </location>
</feature>
<keyword evidence="12" id="KW-1185">Reference proteome</keyword>
<feature type="transmembrane region" description="Helical" evidence="9">
    <location>
        <begin position="409"/>
        <end position="431"/>
    </location>
</feature>
<comment type="subcellular location">
    <subcellularLocation>
        <location evidence="1">Membrane</location>
        <topology evidence="1">Multi-pass membrane protein</topology>
    </subcellularLocation>
</comment>
<comment type="similarity">
    <text evidence="2 7">Belongs to the major facilitator superfamily. Sugar transporter (TC 2.A.1.1) family.</text>
</comment>
<feature type="transmembrane region" description="Helical" evidence="9">
    <location>
        <begin position="190"/>
        <end position="213"/>
    </location>
</feature>
<evidence type="ECO:0000256" key="8">
    <source>
        <dbReference type="SAM" id="MobiDB-lite"/>
    </source>
</evidence>
<dbReference type="PROSITE" id="PS50850">
    <property type="entry name" value="MFS"/>
    <property type="match status" value="1"/>
</dbReference>
<dbReference type="InterPro" id="IPR003663">
    <property type="entry name" value="Sugar/inositol_transpt"/>
</dbReference>
<evidence type="ECO:0000256" key="3">
    <source>
        <dbReference type="ARBA" id="ARBA00022448"/>
    </source>
</evidence>
<sequence>MFGRSEKEPKSSLDSSQAGFSFYTTLCVVIACIVSFNNGWNTSDTNIIQASIIDCDYPDEKVDGFPRCFPMGNWMWGFAVSSFSIGGAIGGLSAGWCQAKFGRRNSLLFNNIFFILGALLIGLSKNKGMWIVGRLFTGIGSGFGTVVLPTYIGEVSTTKVRGAYGAMTQLACVIGQLVTQAAGLGLSTRAGWRICLALTGAIAIAQLVTLSFITETPRYYISKDRIEDAEKSLRKLRKGKDVTNELKSIVDARAEAKERGEQTSMMDGFRFIMKDPLTRKHAFLCVFLCIVQQLCGINGIMYYSTAIFTSIYGNKTAQYLTVGIGGINLIATIVTILLIDRVGRKILVLISLAGMASFNVLMIIGIECNDSGLVILGVFAFVVSFALGMGPIPFLIVSELIPTRAVSTVASCALGLNWFGNFVVGFFFPSLKDKMHGYVFLIFVFCCVVGFCGVLFFLPETKGRSIEEITGQHNNARAGETPLQETTTPNVRSDADINQAESSNAASSPVPNEI</sequence>
<feature type="transmembrane region" description="Helical" evidence="9">
    <location>
        <begin position="316"/>
        <end position="339"/>
    </location>
</feature>
<dbReference type="PROSITE" id="PS00216">
    <property type="entry name" value="SUGAR_TRANSPORT_1"/>
    <property type="match status" value="1"/>
</dbReference>
<dbReference type="InterPro" id="IPR020846">
    <property type="entry name" value="MFS_dom"/>
</dbReference>
<feature type="transmembrane region" description="Helical" evidence="9">
    <location>
        <begin position="74"/>
        <end position="95"/>
    </location>
</feature>
<dbReference type="PANTHER" id="PTHR23503">
    <property type="entry name" value="SOLUTE CARRIER FAMILY 2"/>
    <property type="match status" value="1"/>
</dbReference>
<evidence type="ECO:0000256" key="1">
    <source>
        <dbReference type="ARBA" id="ARBA00004141"/>
    </source>
</evidence>
<evidence type="ECO:0000256" key="7">
    <source>
        <dbReference type="RuleBase" id="RU003346"/>
    </source>
</evidence>
<reference evidence="11 12" key="1">
    <citation type="submission" date="2023-04" db="EMBL/GenBank/DDBJ databases">
        <title>Genome of Basidiobolus ranarum AG-B5.</title>
        <authorList>
            <person name="Stajich J.E."/>
            <person name="Carter-House D."/>
            <person name="Gryganskyi A."/>
        </authorList>
    </citation>
    <scope>NUCLEOTIDE SEQUENCE [LARGE SCALE GENOMIC DNA]</scope>
    <source>
        <strain evidence="11 12">AG-B5</strain>
    </source>
</reference>
<evidence type="ECO:0000256" key="2">
    <source>
        <dbReference type="ARBA" id="ARBA00010992"/>
    </source>
</evidence>
<dbReference type="PRINTS" id="PR00171">
    <property type="entry name" value="SUGRTRNSPORT"/>
</dbReference>
<feature type="transmembrane region" description="Helical" evidence="9">
    <location>
        <begin position="346"/>
        <end position="366"/>
    </location>
</feature>
<comment type="caution">
    <text evidence="11">The sequence shown here is derived from an EMBL/GenBank/DDBJ whole genome shotgun (WGS) entry which is preliminary data.</text>
</comment>
<feature type="transmembrane region" description="Helical" evidence="9">
    <location>
        <begin position="20"/>
        <end position="36"/>
    </location>
</feature>
<dbReference type="Pfam" id="PF00083">
    <property type="entry name" value="Sugar_tr"/>
    <property type="match status" value="1"/>
</dbReference>
<organism evidence="11 12">
    <name type="scientific">Basidiobolus ranarum</name>
    <dbReference type="NCBI Taxonomy" id="34480"/>
    <lineage>
        <taxon>Eukaryota</taxon>
        <taxon>Fungi</taxon>
        <taxon>Fungi incertae sedis</taxon>
        <taxon>Zoopagomycota</taxon>
        <taxon>Entomophthoromycotina</taxon>
        <taxon>Basidiobolomycetes</taxon>
        <taxon>Basidiobolales</taxon>
        <taxon>Basidiobolaceae</taxon>
        <taxon>Basidiobolus</taxon>
    </lineage>
</organism>
<dbReference type="PANTHER" id="PTHR23503:SF8">
    <property type="entry name" value="FACILITATED GLUCOSE TRANSPORTER PROTEIN 1"/>
    <property type="match status" value="1"/>
</dbReference>
<dbReference type="EMBL" id="JASJQH010000056">
    <property type="protein sequence ID" value="KAK9767760.1"/>
    <property type="molecule type" value="Genomic_DNA"/>
</dbReference>
<gene>
    <name evidence="11" type="primary">HGT20_4</name>
    <name evidence="11" type="ORF">K7432_002189</name>
</gene>
<dbReference type="Gene3D" id="1.20.1250.20">
    <property type="entry name" value="MFS general substrate transporter like domains"/>
    <property type="match status" value="1"/>
</dbReference>
<feature type="transmembrane region" description="Helical" evidence="9">
    <location>
        <begin position="282"/>
        <end position="304"/>
    </location>
</feature>
<evidence type="ECO:0000256" key="6">
    <source>
        <dbReference type="ARBA" id="ARBA00023136"/>
    </source>
</evidence>
<evidence type="ECO:0000313" key="12">
    <source>
        <dbReference type="Proteomes" id="UP001479436"/>
    </source>
</evidence>
<feature type="transmembrane region" description="Helical" evidence="9">
    <location>
        <begin position="437"/>
        <end position="458"/>
    </location>
</feature>